<dbReference type="EMBL" id="GGEC01010262">
    <property type="protein sequence ID" value="MBW90745.1"/>
    <property type="molecule type" value="Transcribed_RNA"/>
</dbReference>
<accession>A0A2P2JB82</accession>
<evidence type="ECO:0000313" key="1">
    <source>
        <dbReference type="EMBL" id="MBW90745.1"/>
    </source>
</evidence>
<proteinExistence type="predicted"/>
<sequence length="118" mass="13137">MRLRNVVVRSISSQGWQNNSMREVEFTHFIGSQQRDCILVSCHSCLHCAVHLHPTYLPSISSSTGILKTWKATTQLISATVPHLGPQFNTQNGRGTADGVERTTKEETARHVGNGYFI</sequence>
<name>A0A2P2JB82_RHIMU</name>
<organism evidence="1">
    <name type="scientific">Rhizophora mucronata</name>
    <name type="common">Asiatic mangrove</name>
    <dbReference type="NCBI Taxonomy" id="61149"/>
    <lineage>
        <taxon>Eukaryota</taxon>
        <taxon>Viridiplantae</taxon>
        <taxon>Streptophyta</taxon>
        <taxon>Embryophyta</taxon>
        <taxon>Tracheophyta</taxon>
        <taxon>Spermatophyta</taxon>
        <taxon>Magnoliopsida</taxon>
        <taxon>eudicotyledons</taxon>
        <taxon>Gunneridae</taxon>
        <taxon>Pentapetalae</taxon>
        <taxon>rosids</taxon>
        <taxon>fabids</taxon>
        <taxon>Malpighiales</taxon>
        <taxon>Rhizophoraceae</taxon>
        <taxon>Rhizophora</taxon>
    </lineage>
</organism>
<protein>
    <submittedName>
        <fullName evidence="1">Putative 12-oxophytodienoate reductase 11</fullName>
    </submittedName>
</protein>
<reference evidence="1" key="1">
    <citation type="submission" date="2018-02" db="EMBL/GenBank/DDBJ databases">
        <title>Rhizophora mucronata_Transcriptome.</title>
        <authorList>
            <person name="Meera S.P."/>
            <person name="Sreeshan A."/>
            <person name="Augustine A."/>
        </authorList>
    </citation>
    <scope>NUCLEOTIDE SEQUENCE</scope>
    <source>
        <tissue evidence="1">Leaf</tissue>
    </source>
</reference>
<dbReference type="AlphaFoldDB" id="A0A2P2JB82"/>